<dbReference type="SMART" id="SM00248">
    <property type="entry name" value="ANK"/>
    <property type="match status" value="7"/>
</dbReference>
<dbReference type="PANTHER" id="PTHR24120:SF4">
    <property type="entry name" value="GH07239P"/>
    <property type="match status" value="1"/>
</dbReference>
<proteinExistence type="predicted"/>
<evidence type="ECO:0000313" key="2">
    <source>
        <dbReference type="EMBL" id="EFO65209.1"/>
    </source>
</evidence>
<dbReference type="OMA" id="WTAMTWA"/>
<keyword evidence="1" id="KW-0040">ANK repeat</keyword>
<dbReference type="SUPFAM" id="SSF48403">
    <property type="entry name" value="Ankyrin repeat"/>
    <property type="match status" value="1"/>
</dbReference>
<dbReference type="PANTHER" id="PTHR24120">
    <property type="entry name" value="GH07239P"/>
    <property type="match status" value="1"/>
</dbReference>
<dbReference type="PROSITE" id="PS50297">
    <property type="entry name" value="ANK_REP_REGION"/>
    <property type="match status" value="1"/>
</dbReference>
<sequence length="284" mass="31555">MHKCFCEYQKMVILQSAKIGELTPLMEAAINPAVQLTDDLIAAYAGMAMDGIHRYGRWNIFNPTALMLAAAYNNVDSVRKLINTKEVRMQNAHGWTALMYASVNGHTECVKLLRDVEAGLQCLDGMTALIEAAQHGKTEVVQLLLEKEGGLSTNECFEHGSGFTALMAACRSNHYDAAKLLYDLEKGMTQPDGWTALMWAASEGQYRCVRLMMPAEAGMVINESSEEFRGWTAMTWAVSNGNIDCAELLIKDELDKSKNDILRIIQTSDDLSSDQIRQCKDLLM</sequence>
<dbReference type="Pfam" id="PF12796">
    <property type="entry name" value="Ank_2"/>
    <property type="match status" value="2"/>
</dbReference>
<dbReference type="VEuPathDB" id="GiardiaDB:GLP15_1663"/>
<feature type="repeat" description="ANK" evidence="1">
    <location>
        <begin position="124"/>
        <end position="156"/>
    </location>
</feature>
<evidence type="ECO:0000256" key="1">
    <source>
        <dbReference type="PROSITE-ProRule" id="PRU00023"/>
    </source>
</evidence>
<dbReference type="InterPro" id="IPR002110">
    <property type="entry name" value="Ankyrin_rpt"/>
</dbReference>
<reference evidence="2 3" key="1">
    <citation type="journal article" date="2010" name="BMC Genomics">
        <title>Genome analysis and comparative genomics of a Giardia intestinalis assemblage E isolate.</title>
        <authorList>
            <person name="Jerlstrom-Hultqvist J."/>
            <person name="Franzen O."/>
            <person name="Ankarklev J."/>
            <person name="Xu F."/>
            <person name="Nohynkova E."/>
            <person name="Andersson J.O."/>
            <person name="Svard S.G."/>
            <person name="Andersson B."/>
        </authorList>
    </citation>
    <scope>NUCLEOTIDE SEQUENCE [LARGE SCALE GENOMIC DNA]</scope>
    <source>
        <strain evidence="2 3">P15</strain>
    </source>
</reference>
<dbReference type="Proteomes" id="UP000008974">
    <property type="component" value="Unassembled WGS sequence"/>
</dbReference>
<evidence type="ECO:0000313" key="3">
    <source>
        <dbReference type="Proteomes" id="UP000008974"/>
    </source>
</evidence>
<dbReference type="Gene3D" id="1.25.40.20">
    <property type="entry name" value="Ankyrin repeat-containing domain"/>
    <property type="match status" value="2"/>
</dbReference>
<dbReference type="EMBL" id="ACVC01000036">
    <property type="protein sequence ID" value="EFO65209.1"/>
    <property type="molecule type" value="Genomic_DNA"/>
</dbReference>
<name>E1EX29_GIAIA</name>
<dbReference type="AlphaFoldDB" id="E1EX29"/>
<protein>
    <submittedName>
        <fullName evidence="2">Protein 21.1</fullName>
    </submittedName>
</protein>
<dbReference type="InterPro" id="IPR036770">
    <property type="entry name" value="Ankyrin_rpt-contain_sf"/>
</dbReference>
<gene>
    <name evidence="2" type="ORF">GLP15_1663</name>
</gene>
<dbReference type="Pfam" id="PF13637">
    <property type="entry name" value="Ank_4"/>
    <property type="match status" value="1"/>
</dbReference>
<organism evidence="2 3">
    <name type="scientific">Giardia intestinalis (strain P15)</name>
    <name type="common">Giardia lamblia</name>
    <dbReference type="NCBI Taxonomy" id="658858"/>
    <lineage>
        <taxon>Eukaryota</taxon>
        <taxon>Metamonada</taxon>
        <taxon>Diplomonadida</taxon>
        <taxon>Hexamitidae</taxon>
        <taxon>Giardiinae</taxon>
        <taxon>Giardia</taxon>
    </lineage>
</organism>
<comment type="caution">
    <text evidence="2">The sequence shown here is derived from an EMBL/GenBank/DDBJ whole genome shotgun (WGS) entry which is preliminary data.</text>
</comment>
<dbReference type="OrthoDB" id="10249694at2759"/>
<accession>E1EX29</accession>
<dbReference type="PROSITE" id="PS50088">
    <property type="entry name" value="ANK_REPEAT"/>
    <property type="match status" value="1"/>
</dbReference>